<evidence type="ECO:0008006" key="3">
    <source>
        <dbReference type="Google" id="ProtNLM"/>
    </source>
</evidence>
<organism evidence="2">
    <name type="scientific">Larimichthys crocea</name>
    <name type="common">Large yellow croaker</name>
    <name type="synonym">Pseudosciaena crocea</name>
    <dbReference type="NCBI Taxonomy" id="215358"/>
    <lineage>
        <taxon>Eukaryota</taxon>
        <taxon>Metazoa</taxon>
        <taxon>Chordata</taxon>
        <taxon>Craniata</taxon>
        <taxon>Vertebrata</taxon>
        <taxon>Euteleostomi</taxon>
        <taxon>Actinopterygii</taxon>
        <taxon>Neopterygii</taxon>
        <taxon>Teleostei</taxon>
        <taxon>Neoteleostei</taxon>
        <taxon>Acanthomorphata</taxon>
        <taxon>Eupercaria</taxon>
        <taxon>Sciaenidae</taxon>
        <taxon>Larimichthys</taxon>
    </lineage>
</organism>
<feature type="compositionally biased region" description="Low complexity" evidence="1">
    <location>
        <begin position="198"/>
        <end position="209"/>
    </location>
</feature>
<reference evidence="2" key="1">
    <citation type="journal article" date="2015" name="PLoS Genet.">
        <title>Genome Sequencing of the Perciform Fish Larimichthys crocea Provides Insights into Molecular and Genetic Mechanisms of Stress Adaptation.</title>
        <authorList>
            <person name="Ao J."/>
            <person name="Mu Y."/>
            <person name="Xiang L.X."/>
            <person name="Fan D."/>
            <person name="Feng M."/>
            <person name="Zhang S."/>
            <person name="Shi Q."/>
            <person name="Zhu L.Y."/>
            <person name="Li T."/>
            <person name="Ding Y."/>
            <person name="Nie L."/>
            <person name="Li Q."/>
            <person name="Dong W.R."/>
            <person name="Jiang L."/>
            <person name="Sun B."/>
            <person name="Zhang X."/>
            <person name="Li M."/>
            <person name="Zhang H.Q."/>
            <person name="Xie S."/>
            <person name="Zhu Y."/>
            <person name="Jiang X."/>
            <person name="Wang X."/>
            <person name="Mu P."/>
            <person name="Chen W."/>
            <person name="Yue Z."/>
            <person name="Wang Z."/>
            <person name="Wang J."/>
            <person name="Shao J.Z."/>
            <person name="Chen X."/>
        </authorList>
    </citation>
    <scope>NUCLEOTIDE SEQUENCE [LARGE SCALE GENOMIC DNA]</scope>
    <source>
        <strain evidence="2">SSNF</strain>
        <tissue evidence="2">Blood</tissue>
    </source>
</reference>
<accession>A0A0F8C3I3</accession>
<evidence type="ECO:0000313" key="2">
    <source>
        <dbReference type="EMBL" id="KKF10087.1"/>
    </source>
</evidence>
<feature type="compositionally biased region" description="Polar residues" evidence="1">
    <location>
        <begin position="309"/>
        <end position="320"/>
    </location>
</feature>
<dbReference type="EMBL" id="KQ042826">
    <property type="protein sequence ID" value="KKF10087.1"/>
    <property type="molecule type" value="Genomic_DNA"/>
</dbReference>
<dbReference type="AlphaFoldDB" id="A0A0F8C3I3"/>
<protein>
    <recommendedName>
        <fullName evidence="3">CCHC-type domain-containing protein</fullName>
    </recommendedName>
</protein>
<sequence length="320" mass="33678">MASSETPSLSIRHGVRVQPDPSVPVEEVLLAVGDQVGHANLSYASRMNKGVVVFVKEERLVADLLASGVTLNGLYLQVSPLAVPFTRVTVSGVPPFIPNEALEQELRRFGKMASGFKTVGLGCKSDKLRHVQSFRRQVNMFLTCPSQTLDVSFRVRHGEGHYMVYASTGSMKCFECEDVGHKRVACPHRPADGRGQTAAVSGEEAAEAAAAKRRSGRAPPGESDSEPDSNRQTEEQPAETAAVDSSAASGEGQGGTETTGEVQTAGEEVCGGHSGPSQAAGVEVRRGESGGSHTVGKEEEGMDCDSDSDCASVTDSQTLS</sequence>
<feature type="compositionally biased region" description="Low complexity" evidence="1">
    <location>
        <begin position="258"/>
        <end position="268"/>
    </location>
</feature>
<proteinExistence type="predicted"/>
<gene>
    <name evidence="2" type="ORF">EH28_00391</name>
</gene>
<name>A0A0F8C3I3_LARCR</name>
<evidence type="ECO:0000256" key="1">
    <source>
        <dbReference type="SAM" id="MobiDB-lite"/>
    </source>
</evidence>
<feature type="region of interest" description="Disordered" evidence="1">
    <location>
        <begin position="187"/>
        <end position="320"/>
    </location>
</feature>